<dbReference type="GO" id="GO:0016887">
    <property type="term" value="F:ATP hydrolysis activity"/>
    <property type="evidence" value="ECO:0007669"/>
    <property type="project" value="InterPro"/>
</dbReference>
<keyword evidence="2" id="KW-0812">Transmembrane</keyword>
<feature type="transmembrane region" description="Helical" evidence="2">
    <location>
        <begin position="30"/>
        <end position="49"/>
    </location>
</feature>
<keyword evidence="2" id="KW-1133">Transmembrane helix</keyword>
<sequence length="375" mass="43858">MPYNLKERKLDSHFCKEDIQNVKKLINSSVSFTIVGMPGVGISIFLRYLTTKKGAHFVHVDIYELTKLNKLHLFKLLLKELGVRSKVKQDEQILLESCKKQLKIAILKHKKVVIAFNRLDQLKDEFDIDFFNNLRTLRDIDKEKIVMIFTANKPLSNYLSKKIDIGNLYMYSKTYYFKPYSKKDLKRLLKVNAPDLKVSKKFLTKALTLSGGHYQLLLLLLNSEIRNNPILDQFIKLQLNKLYDNLNYLQKKQVVKIAQKKKILKIDKSLTNLGLIKLYKGSYRIFTPLLDNSVLTNLIIKFTPKESVVYKLLKKNIGKIVYKEDLFDALWENPEKSSDWALNSIIYRLRKNPAFINYGYIIENHKKIGYSLAKI</sequence>
<dbReference type="Pfam" id="PF00486">
    <property type="entry name" value="Trans_reg_C"/>
    <property type="match status" value="1"/>
</dbReference>
<dbReference type="SMART" id="SM00862">
    <property type="entry name" value="Trans_reg_C"/>
    <property type="match status" value="1"/>
</dbReference>
<dbReference type="Proteomes" id="UP000177053">
    <property type="component" value="Unassembled WGS sequence"/>
</dbReference>
<name>A0A1F7XA12_9BACT</name>
<feature type="domain" description="OmpR/PhoB-type" evidence="3">
    <location>
        <begin position="297"/>
        <end position="372"/>
    </location>
</feature>
<protein>
    <recommendedName>
        <fullName evidence="3">OmpR/PhoB-type domain-containing protein</fullName>
    </recommendedName>
</protein>
<dbReference type="InterPro" id="IPR036388">
    <property type="entry name" value="WH-like_DNA-bd_sf"/>
</dbReference>
<dbReference type="AlphaFoldDB" id="A0A1F7XA12"/>
<dbReference type="InterPro" id="IPR016032">
    <property type="entry name" value="Sig_transdc_resp-reg_C-effctor"/>
</dbReference>
<dbReference type="EMBL" id="MGFS01000008">
    <property type="protein sequence ID" value="OGM11854.1"/>
    <property type="molecule type" value="Genomic_DNA"/>
</dbReference>
<evidence type="ECO:0000259" key="3">
    <source>
        <dbReference type="SMART" id="SM00862"/>
    </source>
</evidence>
<evidence type="ECO:0000313" key="4">
    <source>
        <dbReference type="EMBL" id="OGM11854.1"/>
    </source>
</evidence>
<proteinExistence type="predicted"/>
<evidence type="ECO:0000313" key="5">
    <source>
        <dbReference type="Proteomes" id="UP000177053"/>
    </source>
</evidence>
<accession>A0A1F7XA12</accession>
<dbReference type="SUPFAM" id="SSF52540">
    <property type="entry name" value="P-loop containing nucleoside triphosphate hydrolases"/>
    <property type="match status" value="1"/>
</dbReference>
<evidence type="ECO:0000256" key="2">
    <source>
        <dbReference type="SAM" id="Phobius"/>
    </source>
</evidence>
<dbReference type="Pfam" id="PF13401">
    <property type="entry name" value="AAA_22"/>
    <property type="match status" value="1"/>
</dbReference>
<gene>
    <name evidence="4" type="ORF">A2Z22_01375</name>
</gene>
<reference evidence="4 5" key="1">
    <citation type="journal article" date="2016" name="Nat. Commun.">
        <title>Thousands of microbial genomes shed light on interconnected biogeochemical processes in an aquifer system.</title>
        <authorList>
            <person name="Anantharaman K."/>
            <person name="Brown C.T."/>
            <person name="Hug L.A."/>
            <person name="Sharon I."/>
            <person name="Castelle C.J."/>
            <person name="Probst A.J."/>
            <person name="Thomas B.C."/>
            <person name="Singh A."/>
            <person name="Wilkins M.J."/>
            <person name="Karaoz U."/>
            <person name="Brodie E.L."/>
            <person name="Williams K.H."/>
            <person name="Hubbard S.S."/>
            <person name="Banfield J.F."/>
        </authorList>
    </citation>
    <scope>NUCLEOTIDE SEQUENCE [LARGE SCALE GENOMIC DNA]</scope>
</reference>
<dbReference type="InterPro" id="IPR027417">
    <property type="entry name" value="P-loop_NTPase"/>
</dbReference>
<keyword evidence="2" id="KW-0472">Membrane</keyword>
<keyword evidence="1" id="KW-0238">DNA-binding</keyword>
<organism evidence="4 5">
    <name type="scientific">Candidatus Woesebacteria bacterium RBG_16_34_12</name>
    <dbReference type="NCBI Taxonomy" id="1802480"/>
    <lineage>
        <taxon>Bacteria</taxon>
        <taxon>Candidatus Woeseibacteriota</taxon>
    </lineage>
</organism>
<dbReference type="SUPFAM" id="SSF46894">
    <property type="entry name" value="C-terminal effector domain of the bipartite response regulators"/>
    <property type="match status" value="1"/>
</dbReference>
<dbReference type="InterPro" id="IPR049945">
    <property type="entry name" value="AAA_22"/>
</dbReference>
<dbReference type="Gene3D" id="1.10.10.10">
    <property type="entry name" value="Winged helix-like DNA-binding domain superfamily/Winged helix DNA-binding domain"/>
    <property type="match status" value="1"/>
</dbReference>
<dbReference type="GO" id="GO:0003677">
    <property type="term" value="F:DNA binding"/>
    <property type="evidence" value="ECO:0007669"/>
    <property type="project" value="UniProtKB-KW"/>
</dbReference>
<comment type="caution">
    <text evidence="4">The sequence shown here is derived from an EMBL/GenBank/DDBJ whole genome shotgun (WGS) entry which is preliminary data.</text>
</comment>
<dbReference type="Gene3D" id="3.40.50.300">
    <property type="entry name" value="P-loop containing nucleotide triphosphate hydrolases"/>
    <property type="match status" value="1"/>
</dbReference>
<dbReference type="GO" id="GO:0006355">
    <property type="term" value="P:regulation of DNA-templated transcription"/>
    <property type="evidence" value="ECO:0007669"/>
    <property type="project" value="InterPro"/>
</dbReference>
<dbReference type="GO" id="GO:0000160">
    <property type="term" value="P:phosphorelay signal transduction system"/>
    <property type="evidence" value="ECO:0007669"/>
    <property type="project" value="InterPro"/>
</dbReference>
<evidence type="ECO:0000256" key="1">
    <source>
        <dbReference type="ARBA" id="ARBA00023125"/>
    </source>
</evidence>
<dbReference type="InterPro" id="IPR001867">
    <property type="entry name" value="OmpR/PhoB-type_DNA-bd"/>
</dbReference>